<dbReference type="GO" id="GO:0005886">
    <property type="term" value="C:plasma membrane"/>
    <property type="evidence" value="ECO:0007669"/>
    <property type="project" value="TreeGrafter"/>
</dbReference>
<evidence type="ECO:0000256" key="1">
    <source>
        <dbReference type="ARBA" id="ARBA00004141"/>
    </source>
</evidence>
<keyword evidence="3 8" id="KW-0813">Transport</keyword>
<evidence type="ECO:0000256" key="6">
    <source>
        <dbReference type="ARBA" id="ARBA00022989"/>
    </source>
</evidence>
<dbReference type="FunFam" id="1.10.4160.10:FF:000002">
    <property type="entry name" value="Purine-cytosine permease fcyB"/>
    <property type="match status" value="1"/>
</dbReference>
<dbReference type="PANTHER" id="PTHR31806:SF1">
    <property type="entry name" value="PURINE-CYTOSINE PERMEASE FCY2-RELATED"/>
    <property type="match status" value="1"/>
</dbReference>
<name>A0A0G2F149_PHACM</name>
<dbReference type="Gene3D" id="1.10.4160.10">
    <property type="entry name" value="Hydantoin permease"/>
    <property type="match status" value="1"/>
</dbReference>
<evidence type="ECO:0000256" key="7">
    <source>
        <dbReference type="ARBA" id="ARBA00023136"/>
    </source>
</evidence>
<accession>A0A0G2F149</accession>
<evidence type="ECO:0000256" key="5">
    <source>
        <dbReference type="ARBA" id="ARBA00022692"/>
    </source>
</evidence>
<dbReference type="InterPro" id="IPR001248">
    <property type="entry name" value="Pur-cyt_permease"/>
</dbReference>
<dbReference type="Pfam" id="PF02133">
    <property type="entry name" value="Transp_cyt_pur"/>
    <property type="match status" value="1"/>
</dbReference>
<evidence type="ECO:0000256" key="2">
    <source>
        <dbReference type="ARBA" id="ARBA00008974"/>
    </source>
</evidence>
<sequence length="525" mass="57012">MSTYSASGLEKGEHHVTTSGGLTTSHDGTTQPITLEKHHLTSQVDDLAEVEASKGIFGSWVKATSFLRAEERGIERVREEDRIKQSVFDGYTMWASANFTPSTFATGVLGPVFGLGFWDSFAVIVAVNFTFGWVVGLFGCFGPMTGLRMMSVTRFTFGVWGTRALIIFNLCAMIGWSAVNSIAGAQVLTELSNGNCPLWAGNLIIGICTLIISFFGYFAVHVFERYCWAPQVIIFIFLAGYGAKSFDASALPMGHGTAEAASVMSFIAVIYGFVAGWATAAADYNVRMPVNTNRFKLIVSIWAGNFFGCTIPEVLGAAFMTSVAAHPAYADAYDKRGIGGLMGQALQPLGGFGKFLLVLSALSIIGCNLVNTYSLAFTVQNFHPGFLKVPRFVWSIIGSAVFIAVAIAGESSFVEVLESFLSIIGYTLTPSLVCITIEHFYFRRKTYPLDDWNDHNVLPHGIAGFCAIVMAFVGAVLSMDQTWYVGVVAKSIKPHGAELGWIFSGVFSGLTYLPVRWAERKWTGR</sequence>
<evidence type="ECO:0000256" key="4">
    <source>
        <dbReference type="ARBA" id="ARBA00022553"/>
    </source>
</evidence>
<dbReference type="GO" id="GO:0015851">
    <property type="term" value="P:nucleobase transport"/>
    <property type="evidence" value="ECO:0007669"/>
    <property type="project" value="UniProtKB-ARBA"/>
</dbReference>
<protein>
    <submittedName>
        <fullName evidence="11">Putative purine-cytosine permease</fullName>
    </submittedName>
</protein>
<feature type="region of interest" description="Disordered" evidence="9">
    <location>
        <begin position="1"/>
        <end position="30"/>
    </location>
</feature>
<feature type="transmembrane region" description="Helical" evidence="10">
    <location>
        <begin position="226"/>
        <end position="243"/>
    </location>
</feature>
<dbReference type="EMBL" id="LCWF01000017">
    <property type="protein sequence ID" value="KKY28064.1"/>
    <property type="molecule type" value="Genomic_DNA"/>
</dbReference>
<keyword evidence="4" id="KW-0597">Phosphoprotein</keyword>
<feature type="transmembrane region" description="Helical" evidence="10">
    <location>
        <begin position="155"/>
        <end position="179"/>
    </location>
</feature>
<proteinExistence type="inferred from homology"/>
<evidence type="ECO:0000256" key="9">
    <source>
        <dbReference type="SAM" id="MobiDB-lite"/>
    </source>
</evidence>
<organism evidence="11 12">
    <name type="scientific">Phaeomoniella chlamydospora</name>
    <name type="common">Phaeoacremonium chlamydosporum</name>
    <dbReference type="NCBI Taxonomy" id="158046"/>
    <lineage>
        <taxon>Eukaryota</taxon>
        <taxon>Fungi</taxon>
        <taxon>Dikarya</taxon>
        <taxon>Ascomycota</taxon>
        <taxon>Pezizomycotina</taxon>
        <taxon>Eurotiomycetes</taxon>
        <taxon>Chaetothyriomycetidae</taxon>
        <taxon>Phaeomoniellales</taxon>
        <taxon>Phaeomoniellaceae</taxon>
        <taxon>Phaeomoniella</taxon>
    </lineage>
</organism>
<dbReference type="Proteomes" id="UP000053317">
    <property type="component" value="Unassembled WGS sequence"/>
</dbReference>
<keyword evidence="6 10" id="KW-1133">Transmembrane helix</keyword>
<feature type="transmembrane region" description="Helical" evidence="10">
    <location>
        <begin position="199"/>
        <end position="219"/>
    </location>
</feature>
<feature type="transmembrane region" description="Helical" evidence="10">
    <location>
        <begin position="389"/>
        <end position="408"/>
    </location>
</feature>
<dbReference type="GO" id="GO:0022857">
    <property type="term" value="F:transmembrane transporter activity"/>
    <property type="evidence" value="ECO:0007669"/>
    <property type="project" value="InterPro"/>
</dbReference>
<feature type="transmembrane region" description="Helical" evidence="10">
    <location>
        <begin position="355"/>
        <end position="377"/>
    </location>
</feature>
<reference evidence="11 12" key="2">
    <citation type="submission" date="2015-05" db="EMBL/GenBank/DDBJ databases">
        <authorList>
            <person name="Morales-Cruz A."/>
            <person name="Amrine K.C."/>
            <person name="Cantu D."/>
        </authorList>
    </citation>
    <scope>NUCLEOTIDE SEQUENCE [LARGE SCALE GENOMIC DNA]</scope>
    <source>
        <strain evidence="11">UCRPC4</strain>
    </source>
</reference>
<comment type="similarity">
    <text evidence="2 8">Belongs to the purine-cytosine permease (2.A.39) family.</text>
</comment>
<dbReference type="PIRSF" id="PIRSF002744">
    <property type="entry name" value="Pur-cyt_permease"/>
    <property type="match status" value="1"/>
</dbReference>
<dbReference type="OrthoDB" id="5428495at2759"/>
<keyword evidence="7 8" id="KW-0472">Membrane</keyword>
<evidence type="ECO:0000313" key="12">
    <source>
        <dbReference type="Proteomes" id="UP000053317"/>
    </source>
</evidence>
<evidence type="ECO:0000256" key="8">
    <source>
        <dbReference type="PIRNR" id="PIRNR002744"/>
    </source>
</evidence>
<feature type="transmembrane region" description="Helical" evidence="10">
    <location>
        <begin position="420"/>
        <end position="441"/>
    </location>
</feature>
<dbReference type="AlphaFoldDB" id="A0A0G2F149"/>
<evidence type="ECO:0000256" key="10">
    <source>
        <dbReference type="SAM" id="Phobius"/>
    </source>
</evidence>
<gene>
    <name evidence="11" type="ORF">UCRPC4_g00687</name>
</gene>
<dbReference type="PANTHER" id="PTHR31806">
    <property type="entry name" value="PURINE-CYTOSINE PERMEASE FCY2-RELATED"/>
    <property type="match status" value="1"/>
</dbReference>
<keyword evidence="5 10" id="KW-0812">Transmembrane</keyword>
<feature type="transmembrane region" description="Helical" evidence="10">
    <location>
        <begin position="263"/>
        <end position="285"/>
    </location>
</feature>
<feature type="transmembrane region" description="Helical" evidence="10">
    <location>
        <begin position="499"/>
        <end position="518"/>
    </location>
</feature>
<feature type="transmembrane region" description="Helical" evidence="10">
    <location>
        <begin position="121"/>
        <end position="143"/>
    </location>
</feature>
<reference evidence="11 12" key="1">
    <citation type="submission" date="2015-05" db="EMBL/GenBank/DDBJ databases">
        <title>Distinctive expansion of gene families associated with plant cell wall degradation and secondary metabolism in the genomes of grapevine trunk pathogens.</title>
        <authorList>
            <person name="Lawrence D.P."/>
            <person name="Travadon R."/>
            <person name="Rolshausen P.E."/>
            <person name="Baumgartner K."/>
        </authorList>
    </citation>
    <scope>NUCLEOTIDE SEQUENCE [LARGE SCALE GENOMIC DNA]</scope>
    <source>
        <strain evidence="11">UCRPC4</strain>
    </source>
</reference>
<comment type="caution">
    <text evidence="11">The sequence shown here is derived from an EMBL/GenBank/DDBJ whole genome shotgun (WGS) entry which is preliminary data.</text>
</comment>
<keyword evidence="12" id="KW-1185">Reference proteome</keyword>
<evidence type="ECO:0000313" key="11">
    <source>
        <dbReference type="EMBL" id="KKY28064.1"/>
    </source>
</evidence>
<evidence type="ECO:0000256" key="3">
    <source>
        <dbReference type="ARBA" id="ARBA00022448"/>
    </source>
</evidence>
<dbReference type="InterPro" id="IPR026030">
    <property type="entry name" value="Pur-cyt_permease_Fcy2/21/22"/>
</dbReference>
<feature type="transmembrane region" description="Helical" evidence="10">
    <location>
        <begin position="462"/>
        <end position="479"/>
    </location>
</feature>
<comment type="subcellular location">
    <subcellularLocation>
        <location evidence="1">Membrane</location>
        <topology evidence="1">Multi-pass membrane protein</topology>
    </subcellularLocation>
</comment>
<feature type="compositionally biased region" description="Polar residues" evidence="9">
    <location>
        <begin position="17"/>
        <end position="30"/>
    </location>
</feature>
<feature type="transmembrane region" description="Helical" evidence="10">
    <location>
        <begin position="297"/>
        <end position="319"/>
    </location>
</feature>